<dbReference type="SUPFAM" id="SSF47413">
    <property type="entry name" value="lambda repressor-like DNA-binding domains"/>
    <property type="match status" value="1"/>
</dbReference>
<feature type="domain" description="HTH cro/C1-type" evidence="1">
    <location>
        <begin position="22"/>
        <end position="74"/>
    </location>
</feature>
<accession>A0A1I5TWH3</accession>
<dbReference type="SMART" id="SM00530">
    <property type="entry name" value="HTH_XRE"/>
    <property type="match status" value="1"/>
</dbReference>
<reference evidence="3" key="1">
    <citation type="submission" date="2016-10" db="EMBL/GenBank/DDBJ databases">
        <authorList>
            <person name="Varghese N."/>
            <person name="Submissions S."/>
        </authorList>
    </citation>
    <scope>NUCLEOTIDE SEQUENCE [LARGE SCALE GENOMIC DNA]</scope>
    <source>
        <strain evidence="3">P18</strain>
    </source>
</reference>
<evidence type="ECO:0000259" key="1">
    <source>
        <dbReference type="PROSITE" id="PS50943"/>
    </source>
</evidence>
<dbReference type="CDD" id="cd00093">
    <property type="entry name" value="HTH_XRE"/>
    <property type="match status" value="1"/>
</dbReference>
<proteinExistence type="predicted"/>
<dbReference type="EMBL" id="FOXO01000010">
    <property type="protein sequence ID" value="SFP87394.1"/>
    <property type="molecule type" value="Genomic_DNA"/>
</dbReference>
<dbReference type="Gene3D" id="1.10.260.40">
    <property type="entry name" value="lambda repressor-like DNA-binding domains"/>
    <property type="match status" value="1"/>
</dbReference>
<dbReference type="InterPro" id="IPR010982">
    <property type="entry name" value="Lambda_DNA-bd_dom_sf"/>
</dbReference>
<dbReference type="Pfam" id="PF01381">
    <property type="entry name" value="HTH_3"/>
    <property type="match status" value="1"/>
</dbReference>
<keyword evidence="3" id="KW-1185">Reference proteome</keyword>
<dbReference type="InterPro" id="IPR001387">
    <property type="entry name" value="Cro/C1-type_HTH"/>
</dbReference>
<gene>
    <name evidence="2" type="ORF">SAMN04487928_11066</name>
</gene>
<evidence type="ECO:0000313" key="2">
    <source>
        <dbReference type="EMBL" id="SFP87394.1"/>
    </source>
</evidence>
<evidence type="ECO:0000313" key="3">
    <source>
        <dbReference type="Proteomes" id="UP000182624"/>
    </source>
</evidence>
<organism evidence="2 3">
    <name type="scientific">Butyrivibrio proteoclasticus</name>
    <dbReference type="NCBI Taxonomy" id="43305"/>
    <lineage>
        <taxon>Bacteria</taxon>
        <taxon>Bacillati</taxon>
        <taxon>Bacillota</taxon>
        <taxon>Clostridia</taxon>
        <taxon>Lachnospirales</taxon>
        <taxon>Lachnospiraceae</taxon>
        <taxon>Butyrivibrio</taxon>
    </lineage>
</organism>
<dbReference type="Proteomes" id="UP000182624">
    <property type="component" value="Unassembled WGS sequence"/>
</dbReference>
<protein>
    <submittedName>
        <fullName evidence="2">Helix-turn-helix</fullName>
    </submittedName>
</protein>
<name>A0A1I5TWH3_9FIRM</name>
<dbReference type="GO" id="GO:0003677">
    <property type="term" value="F:DNA binding"/>
    <property type="evidence" value="ECO:0007669"/>
    <property type="project" value="InterPro"/>
</dbReference>
<dbReference type="AlphaFoldDB" id="A0A1I5TWH3"/>
<dbReference type="PROSITE" id="PS50943">
    <property type="entry name" value="HTH_CROC1"/>
    <property type="match status" value="1"/>
</dbReference>
<sequence>MDQMNFLWDTPSDVALRLARKIKDIRKRKKITQKELAGRSNVSYATLRKFEKTGQISLESFIKLTMELGLIQEINNLFTEPVYSSIEEVINASK</sequence>